<dbReference type="Pfam" id="PF00583">
    <property type="entry name" value="Acetyltransf_1"/>
    <property type="match status" value="1"/>
</dbReference>
<keyword evidence="3 5" id="KW-0808">Transferase</keyword>
<proteinExistence type="inferred from homology"/>
<keyword evidence="4" id="KW-0012">Acyltransferase</keyword>
<organism evidence="5 6">
    <name type="scientific">Mediterraneibacter gnavus</name>
    <name type="common">Ruminococcus gnavus</name>
    <dbReference type="NCBI Taxonomy" id="33038"/>
    <lineage>
        <taxon>Bacteria</taxon>
        <taxon>Bacillati</taxon>
        <taxon>Bacillota</taxon>
        <taxon>Clostridia</taxon>
        <taxon>Lachnospirales</taxon>
        <taxon>Lachnospiraceae</taxon>
        <taxon>Mediterraneibacter</taxon>
    </lineage>
</organism>
<dbReference type="PROSITE" id="PS51186">
    <property type="entry name" value="GNAT"/>
    <property type="match status" value="1"/>
</dbReference>
<dbReference type="SUPFAM" id="SSF53067">
    <property type="entry name" value="Actin-like ATPase domain"/>
    <property type="match status" value="2"/>
</dbReference>
<evidence type="ECO:0000256" key="1">
    <source>
        <dbReference type="ARBA" id="ARBA00005395"/>
    </source>
</evidence>
<dbReference type="InterPro" id="IPR006464">
    <property type="entry name" value="AcTrfase_RimI/Ard1"/>
</dbReference>
<gene>
    <name evidence="5" type="ORF">CDL23_04655</name>
</gene>
<dbReference type="GO" id="GO:0002949">
    <property type="term" value="P:tRNA threonylcarbamoyladenosine modification"/>
    <property type="evidence" value="ECO:0007669"/>
    <property type="project" value="InterPro"/>
</dbReference>
<dbReference type="InterPro" id="IPR043129">
    <property type="entry name" value="ATPase_NBD"/>
</dbReference>
<dbReference type="CDD" id="cd04301">
    <property type="entry name" value="NAT_SF"/>
    <property type="match status" value="1"/>
</dbReference>
<dbReference type="CDD" id="cd24032">
    <property type="entry name" value="ASKHA_NBD_TsaB"/>
    <property type="match status" value="1"/>
</dbReference>
<dbReference type="InterPro" id="IPR000905">
    <property type="entry name" value="Gcp-like_dom"/>
</dbReference>
<dbReference type="NCBIfam" id="TIGR01575">
    <property type="entry name" value="rimI"/>
    <property type="match status" value="1"/>
</dbReference>
<protein>
    <submittedName>
        <fullName evidence="5">tRNA (Adenosine(37)-N6)-threonylcarbamoyltransferase complex dimerization subunit type 1 TsaB</fullName>
    </submittedName>
</protein>
<comment type="similarity">
    <text evidence="1">Belongs to the acetyltransferase family. RimI subfamily.</text>
</comment>
<dbReference type="PANTHER" id="PTHR43420">
    <property type="entry name" value="ACETYLTRANSFERASE"/>
    <property type="match status" value="1"/>
</dbReference>
<evidence type="ECO:0000256" key="2">
    <source>
        <dbReference type="ARBA" id="ARBA00022490"/>
    </source>
</evidence>
<dbReference type="InterPro" id="IPR022496">
    <property type="entry name" value="T6A_TsaB"/>
</dbReference>
<dbReference type="GO" id="GO:0008080">
    <property type="term" value="F:N-acetyltransferase activity"/>
    <property type="evidence" value="ECO:0007669"/>
    <property type="project" value="InterPro"/>
</dbReference>
<dbReference type="EMBL" id="NIHT01000006">
    <property type="protein sequence ID" value="PLT76312.1"/>
    <property type="molecule type" value="Genomic_DNA"/>
</dbReference>
<evidence type="ECO:0000313" key="6">
    <source>
        <dbReference type="Proteomes" id="UP000235093"/>
    </source>
</evidence>
<accession>A0A2N5PMK1</accession>
<dbReference type="Gene3D" id="3.30.420.40">
    <property type="match status" value="2"/>
</dbReference>
<keyword evidence="2" id="KW-0963">Cytoplasm</keyword>
<sequence length="396" mass="44009">MRVLAIDSSGLTATVAVVEDTQTVAEYTINYKKTHSQTLLPMIDEVVKMTELDLNTIDAIAVAGGPGSFTGLRIGSATAKGLGFALNKPLIHVPTVDGLAYNVYGCEDIICPIMDARRNQVYTGIYTFSKKAGTKEGSNLVEPVFQVIKMQMAVSIEELAERLNRYRRPVVFLGDGVPVYENILAEKLTVPYSFAPAYMNRQRAAVVGTLGIQYYKAGKFETAEEHRPDYLRVSQAERERAQREKEAEIIVRELKVEDSAAVAEMEQQIFSDPWSEKSVMETVQQKQSVCFAAEKAGHLLGYLLAYHAADEAEIARIAVQKEARRQGAAGKLMQALEHYCEEHKMEKLLLDVRESNEAARSFYTKNGFVEDGIRQGFYTNPSEDAVLMSRQLGADV</sequence>
<dbReference type="Pfam" id="PF00814">
    <property type="entry name" value="TsaD"/>
    <property type="match status" value="1"/>
</dbReference>
<evidence type="ECO:0000256" key="4">
    <source>
        <dbReference type="ARBA" id="ARBA00023315"/>
    </source>
</evidence>
<dbReference type="RefSeq" id="WP_022037244.1">
    <property type="nucleotide sequence ID" value="NZ_CAXULC010000014.1"/>
</dbReference>
<dbReference type="Gene3D" id="3.40.630.30">
    <property type="match status" value="1"/>
</dbReference>
<dbReference type="Proteomes" id="UP000235093">
    <property type="component" value="Unassembled WGS sequence"/>
</dbReference>
<dbReference type="SUPFAM" id="SSF55729">
    <property type="entry name" value="Acyl-CoA N-acyltransferases (Nat)"/>
    <property type="match status" value="1"/>
</dbReference>
<comment type="caution">
    <text evidence="5">The sequence shown here is derived from an EMBL/GenBank/DDBJ whole genome shotgun (WGS) entry which is preliminary data.</text>
</comment>
<dbReference type="NCBIfam" id="TIGR03725">
    <property type="entry name" value="T6A_YeaZ"/>
    <property type="match status" value="1"/>
</dbReference>
<dbReference type="AlphaFoldDB" id="A0A2N5PMK1"/>
<dbReference type="InterPro" id="IPR000182">
    <property type="entry name" value="GNAT_dom"/>
</dbReference>
<reference evidence="5 6" key="1">
    <citation type="journal article" date="2017" name="Genome Med.">
        <title>A novel Ruminococcus gnavus clade enriched in inflammatory bowel disease patients.</title>
        <authorList>
            <person name="Hall A.B."/>
            <person name="Yassour M."/>
            <person name="Sauk J."/>
            <person name="Garner A."/>
            <person name="Jiang X."/>
            <person name="Arthur T."/>
            <person name="Lagoudas G.K."/>
            <person name="Vatanen T."/>
            <person name="Fornelos N."/>
            <person name="Wilson R."/>
            <person name="Bertha M."/>
            <person name="Cohen M."/>
            <person name="Garber J."/>
            <person name="Khalili H."/>
            <person name="Gevers D."/>
            <person name="Ananthakrishnan A.N."/>
            <person name="Kugathasan S."/>
            <person name="Lander E.S."/>
            <person name="Blainey P."/>
            <person name="Vlamakis H."/>
            <person name="Xavier R.J."/>
            <person name="Huttenhower C."/>
        </authorList>
    </citation>
    <scope>NUCLEOTIDE SEQUENCE [LARGE SCALE GENOMIC DNA]</scope>
    <source>
        <strain evidence="5 6">RJX1125</strain>
    </source>
</reference>
<dbReference type="PANTHER" id="PTHR43420:SF44">
    <property type="entry name" value="ACETYLTRANSFERASE YPEA"/>
    <property type="match status" value="1"/>
</dbReference>
<evidence type="ECO:0000256" key="3">
    <source>
        <dbReference type="ARBA" id="ARBA00022679"/>
    </source>
</evidence>
<dbReference type="InterPro" id="IPR016181">
    <property type="entry name" value="Acyl_CoA_acyltransferase"/>
</dbReference>
<name>A0A2N5PMK1_MEDGN</name>
<evidence type="ECO:0000313" key="5">
    <source>
        <dbReference type="EMBL" id="PLT76312.1"/>
    </source>
</evidence>
<dbReference type="InterPro" id="IPR050680">
    <property type="entry name" value="YpeA/RimI_acetyltransf"/>
</dbReference>